<name>A0A0F9A4V9_9ZZZZ</name>
<evidence type="ECO:0000313" key="1">
    <source>
        <dbReference type="EMBL" id="KKL04505.1"/>
    </source>
</evidence>
<reference evidence="1" key="1">
    <citation type="journal article" date="2015" name="Nature">
        <title>Complex archaea that bridge the gap between prokaryotes and eukaryotes.</title>
        <authorList>
            <person name="Spang A."/>
            <person name="Saw J.H."/>
            <person name="Jorgensen S.L."/>
            <person name="Zaremba-Niedzwiedzka K."/>
            <person name="Martijn J."/>
            <person name="Lind A.E."/>
            <person name="van Eijk R."/>
            <person name="Schleper C."/>
            <person name="Guy L."/>
            <person name="Ettema T.J."/>
        </authorList>
    </citation>
    <scope>NUCLEOTIDE SEQUENCE</scope>
</reference>
<comment type="caution">
    <text evidence="1">The sequence shown here is derived from an EMBL/GenBank/DDBJ whole genome shotgun (WGS) entry which is preliminary data.</text>
</comment>
<organism evidence="1">
    <name type="scientific">marine sediment metagenome</name>
    <dbReference type="NCBI Taxonomy" id="412755"/>
    <lineage>
        <taxon>unclassified sequences</taxon>
        <taxon>metagenomes</taxon>
        <taxon>ecological metagenomes</taxon>
    </lineage>
</organism>
<proteinExistence type="predicted"/>
<gene>
    <name evidence="1" type="ORF">LCGC14_2615400</name>
</gene>
<sequence>MGADKCHALGCTFYSTVYLTGLHGS</sequence>
<dbReference type="AlphaFoldDB" id="A0A0F9A4V9"/>
<accession>A0A0F9A4V9</accession>
<feature type="non-terminal residue" evidence="1">
    <location>
        <position position="25"/>
    </location>
</feature>
<protein>
    <submittedName>
        <fullName evidence="1">Uncharacterized protein</fullName>
    </submittedName>
</protein>
<dbReference type="EMBL" id="LAZR01044497">
    <property type="protein sequence ID" value="KKL04505.1"/>
    <property type="molecule type" value="Genomic_DNA"/>
</dbReference>